<name>A0ABT4ZD03_9RHOB</name>
<keyword evidence="4 6" id="KW-0274">FAD</keyword>
<evidence type="ECO:0000256" key="6">
    <source>
        <dbReference type="RuleBase" id="RU362125"/>
    </source>
</evidence>
<dbReference type="InterPro" id="IPR036250">
    <property type="entry name" value="AcylCo_DH-like_C"/>
</dbReference>
<dbReference type="Gene3D" id="2.40.110.10">
    <property type="entry name" value="Butyryl-CoA Dehydrogenase, subunit A, domain 2"/>
    <property type="match status" value="1"/>
</dbReference>
<dbReference type="SUPFAM" id="SSF56645">
    <property type="entry name" value="Acyl-CoA dehydrogenase NM domain-like"/>
    <property type="match status" value="1"/>
</dbReference>
<keyword evidence="10" id="KW-1185">Reference proteome</keyword>
<dbReference type="Gene3D" id="1.10.540.10">
    <property type="entry name" value="Acyl-CoA dehydrogenase/oxidase, N-terminal domain"/>
    <property type="match status" value="1"/>
</dbReference>
<dbReference type="SUPFAM" id="SSF47203">
    <property type="entry name" value="Acyl-CoA dehydrogenase C-terminal domain-like"/>
    <property type="match status" value="1"/>
</dbReference>
<evidence type="ECO:0000256" key="1">
    <source>
        <dbReference type="ARBA" id="ARBA00001974"/>
    </source>
</evidence>
<evidence type="ECO:0000256" key="5">
    <source>
        <dbReference type="ARBA" id="ARBA00023002"/>
    </source>
</evidence>
<dbReference type="PANTHER" id="PTHR48083">
    <property type="entry name" value="MEDIUM-CHAIN SPECIFIC ACYL-COA DEHYDROGENASE, MITOCHONDRIAL-RELATED"/>
    <property type="match status" value="1"/>
</dbReference>
<comment type="caution">
    <text evidence="9">The sequence shown here is derived from an EMBL/GenBank/DDBJ whole genome shotgun (WGS) entry which is preliminary data.</text>
</comment>
<dbReference type="RefSeq" id="WP_271888364.1">
    <property type="nucleotide sequence ID" value="NZ_JAQBIE010000007.1"/>
</dbReference>
<dbReference type="InterPro" id="IPR006091">
    <property type="entry name" value="Acyl-CoA_Oxase/DH_mid-dom"/>
</dbReference>
<keyword evidence="3 6" id="KW-0285">Flavoprotein</keyword>
<evidence type="ECO:0000259" key="8">
    <source>
        <dbReference type="Pfam" id="PF02770"/>
    </source>
</evidence>
<proteinExistence type="inferred from homology"/>
<dbReference type="EMBL" id="JAQBIE010000007">
    <property type="protein sequence ID" value="MDB6177239.1"/>
    <property type="molecule type" value="Genomic_DNA"/>
</dbReference>
<organism evidence="9 10">
    <name type="scientific">Paracoccus onchidii</name>
    <dbReference type="NCBI Taxonomy" id="3017813"/>
    <lineage>
        <taxon>Bacteria</taxon>
        <taxon>Pseudomonadati</taxon>
        <taxon>Pseudomonadota</taxon>
        <taxon>Alphaproteobacteria</taxon>
        <taxon>Rhodobacterales</taxon>
        <taxon>Paracoccaceae</taxon>
        <taxon>Paracoccus</taxon>
    </lineage>
</organism>
<dbReference type="InterPro" id="IPR050741">
    <property type="entry name" value="Acyl-CoA_dehydrogenase"/>
</dbReference>
<dbReference type="PANTHER" id="PTHR48083:SF2">
    <property type="entry name" value="MEDIUM-CHAIN SPECIFIC ACYL-COA DEHYDROGENASE, MITOCHONDRIAL"/>
    <property type="match status" value="1"/>
</dbReference>
<dbReference type="InterPro" id="IPR009075">
    <property type="entry name" value="AcylCo_DH/oxidase_C"/>
</dbReference>
<dbReference type="Pfam" id="PF00441">
    <property type="entry name" value="Acyl-CoA_dh_1"/>
    <property type="match status" value="1"/>
</dbReference>
<evidence type="ECO:0000259" key="7">
    <source>
        <dbReference type="Pfam" id="PF00441"/>
    </source>
</evidence>
<evidence type="ECO:0000256" key="4">
    <source>
        <dbReference type="ARBA" id="ARBA00022827"/>
    </source>
</evidence>
<dbReference type="Pfam" id="PF02770">
    <property type="entry name" value="Acyl-CoA_dh_M"/>
    <property type="match status" value="1"/>
</dbReference>
<dbReference type="Proteomes" id="UP001165641">
    <property type="component" value="Unassembled WGS sequence"/>
</dbReference>
<feature type="domain" description="Acyl-CoA dehydrogenase/oxidase C-terminal" evidence="7">
    <location>
        <begin position="223"/>
        <end position="373"/>
    </location>
</feature>
<accession>A0ABT4ZD03</accession>
<evidence type="ECO:0000256" key="3">
    <source>
        <dbReference type="ARBA" id="ARBA00022630"/>
    </source>
</evidence>
<comment type="cofactor">
    <cofactor evidence="1 6">
        <name>FAD</name>
        <dbReference type="ChEBI" id="CHEBI:57692"/>
    </cofactor>
</comment>
<sequence>MDRSFLDWPFFEDRHRELAAALDEWAGAALPVDHGDVDAACRGLVRDLGAGGWLRHSGGEVLDIRSLCLIRETLARHDGLADFAFAMQGLGMGAVTLFGTAAQRGWLERTRTGAAISGFALTEPGSGSDVARTATTARREGDGWVLEGEKTYISNGGIADVYVIFARTGEAEGARGLSAFLLPAETPGLLVVERIEVMAPHPLAHLRLEGVRLPADALIGEAGSGFRIAMTVLDHFRPTVGAAALGFARRALDEAVTRVRERQLFGAPMAELQMVQGHIADMALKIDAAALLVYRAAWTKDMGAPRITREAAMAKLYATEAAQQVIDQAVQLWGGDGVRRGTMVESLYREIRALRIYEGASDVQKLIIARNILEGA</sequence>
<dbReference type="InterPro" id="IPR037069">
    <property type="entry name" value="AcylCoA_DH/ox_N_sf"/>
</dbReference>
<dbReference type="Gene3D" id="1.20.140.10">
    <property type="entry name" value="Butyryl-CoA Dehydrogenase, subunit A, domain 3"/>
    <property type="match status" value="1"/>
</dbReference>
<dbReference type="InterPro" id="IPR046373">
    <property type="entry name" value="Acyl-CoA_Oxase/DH_mid-dom_sf"/>
</dbReference>
<dbReference type="InterPro" id="IPR009100">
    <property type="entry name" value="AcylCoA_DH/oxidase_NM_dom_sf"/>
</dbReference>
<evidence type="ECO:0000313" key="10">
    <source>
        <dbReference type="Proteomes" id="UP001165641"/>
    </source>
</evidence>
<evidence type="ECO:0000313" key="9">
    <source>
        <dbReference type="EMBL" id="MDB6177239.1"/>
    </source>
</evidence>
<keyword evidence="5 6" id="KW-0560">Oxidoreductase</keyword>
<gene>
    <name evidence="9" type="ORF">PAF17_06920</name>
</gene>
<feature type="domain" description="Acyl-CoA oxidase/dehydrogenase middle" evidence="8">
    <location>
        <begin position="118"/>
        <end position="209"/>
    </location>
</feature>
<evidence type="ECO:0000256" key="2">
    <source>
        <dbReference type="ARBA" id="ARBA00009347"/>
    </source>
</evidence>
<reference evidence="9" key="1">
    <citation type="submission" date="2022-12" db="EMBL/GenBank/DDBJ databases">
        <title>Paracoccus onchidii sp. nov., isolated from a marine invertebrate from the South China Sea.</title>
        <authorList>
            <person name="Xu S."/>
            <person name="Liu Z."/>
            <person name="Xu Y."/>
        </authorList>
    </citation>
    <scope>NUCLEOTIDE SEQUENCE</scope>
    <source>
        <strain evidence="9">Z330</strain>
    </source>
</reference>
<comment type="similarity">
    <text evidence="2 6">Belongs to the acyl-CoA dehydrogenase family.</text>
</comment>
<protein>
    <submittedName>
        <fullName evidence="9">Acyl-CoA dehydrogenase family protein</fullName>
    </submittedName>
</protein>